<dbReference type="GO" id="GO:0042586">
    <property type="term" value="F:peptide deformylase activity"/>
    <property type="evidence" value="ECO:0007669"/>
    <property type="project" value="UniProtKB-UniRule"/>
</dbReference>
<keyword evidence="2 4" id="KW-0479">Metal-binding</keyword>
<dbReference type="Proteomes" id="UP000621516">
    <property type="component" value="Unassembled WGS sequence"/>
</dbReference>
<comment type="catalytic activity">
    <reaction evidence="4">
        <text>N-terminal N-formyl-L-methionyl-[peptide] + H2O = N-terminal L-methionyl-[peptide] + formate</text>
        <dbReference type="Rhea" id="RHEA:24420"/>
        <dbReference type="Rhea" id="RHEA-COMP:10639"/>
        <dbReference type="Rhea" id="RHEA-COMP:10640"/>
        <dbReference type="ChEBI" id="CHEBI:15377"/>
        <dbReference type="ChEBI" id="CHEBI:15740"/>
        <dbReference type="ChEBI" id="CHEBI:49298"/>
        <dbReference type="ChEBI" id="CHEBI:64731"/>
        <dbReference type="EC" id="3.5.1.88"/>
    </reaction>
</comment>
<dbReference type="EC" id="3.5.1.88" evidence="4"/>
<dbReference type="InterPro" id="IPR036821">
    <property type="entry name" value="Peptide_deformylase_sf"/>
</dbReference>
<dbReference type="SUPFAM" id="SSF56420">
    <property type="entry name" value="Peptide deformylase"/>
    <property type="match status" value="1"/>
</dbReference>
<feature type="binding site" evidence="4">
    <location>
        <position position="143"/>
    </location>
    <ligand>
        <name>Fe cation</name>
        <dbReference type="ChEBI" id="CHEBI:24875"/>
    </ligand>
</feature>
<comment type="caution">
    <text evidence="5">The sequence shown here is derived from an EMBL/GenBank/DDBJ whole genome shotgun (WGS) entry which is preliminary data.</text>
</comment>
<comment type="cofactor">
    <cofactor evidence="4">
        <name>Fe(2+)</name>
        <dbReference type="ChEBI" id="CHEBI:29033"/>
    </cofactor>
    <text evidence="4">Binds 1 Fe(2+) ion.</text>
</comment>
<dbReference type="RefSeq" id="WP_188223993.1">
    <property type="nucleotide sequence ID" value="NZ_JACVXD010000006.1"/>
</dbReference>
<sequence length="209" mass="23776">MKIYRILFFGIVLMMSSCHGPKNILRHGFSSEQIDLIMASDSLAPMRVFKITDKKDSLLLRTKSSKIKANPDDVVLQHFVKRLYATVRDSMSLGVGIAAPQVGVLKNIIWVQRFDKENLPFEVYLNPVIKEYSKKKQVCKEGCLSIPGRSDTLSTRAFSIKIAYDTMDAKHKTETVEGFTSVIFQHEIDHLNGILYLDHLQKEIQDTAQ</sequence>
<evidence type="ECO:0000313" key="5">
    <source>
        <dbReference type="EMBL" id="MBD0824698.1"/>
    </source>
</evidence>
<evidence type="ECO:0000256" key="2">
    <source>
        <dbReference type="ARBA" id="ARBA00022723"/>
    </source>
</evidence>
<evidence type="ECO:0000313" key="6">
    <source>
        <dbReference type="Proteomes" id="UP000621516"/>
    </source>
</evidence>
<organism evidence="5 6">
    <name type="scientific">Aestuariibaculum marinum</name>
    <dbReference type="NCBI Taxonomy" id="2683592"/>
    <lineage>
        <taxon>Bacteria</taxon>
        <taxon>Pseudomonadati</taxon>
        <taxon>Bacteroidota</taxon>
        <taxon>Flavobacteriia</taxon>
        <taxon>Flavobacteriales</taxon>
        <taxon>Flavobacteriaceae</taxon>
    </lineage>
</organism>
<feature type="binding site" evidence="4">
    <location>
        <position position="186"/>
    </location>
    <ligand>
        <name>Fe cation</name>
        <dbReference type="ChEBI" id="CHEBI:24875"/>
    </ligand>
</feature>
<comment type="function">
    <text evidence="4">Removes the formyl group from the N-terminal Met of newly synthesized proteins. Requires at least a dipeptide for an efficient rate of reaction. N-terminal L-methionine is a prerequisite for activity but the enzyme has broad specificity at other positions.</text>
</comment>
<comment type="similarity">
    <text evidence="1 4">Belongs to the polypeptide deformylase family.</text>
</comment>
<evidence type="ECO:0000256" key="4">
    <source>
        <dbReference type="HAMAP-Rule" id="MF_00163"/>
    </source>
</evidence>
<proteinExistence type="inferred from homology"/>
<dbReference type="HAMAP" id="MF_00163">
    <property type="entry name" value="Pep_deformylase"/>
    <property type="match status" value="1"/>
</dbReference>
<keyword evidence="6" id="KW-1185">Reference proteome</keyword>
<dbReference type="CDD" id="cd00487">
    <property type="entry name" value="Pep_deformylase"/>
    <property type="match status" value="1"/>
</dbReference>
<dbReference type="PANTHER" id="PTHR10458">
    <property type="entry name" value="PEPTIDE DEFORMYLASE"/>
    <property type="match status" value="1"/>
</dbReference>
<gene>
    <name evidence="4 5" type="primary">def</name>
    <name evidence="5" type="ORF">ICJ85_11795</name>
</gene>
<dbReference type="EMBL" id="JACVXD010000006">
    <property type="protein sequence ID" value="MBD0824698.1"/>
    <property type="molecule type" value="Genomic_DNA"/>
</dbReference>
<keyword evidence="4" id="KW-0408">Iron</keyword>
<accession>A0A8J6UC19</accession>
<dbReference type="GO" id="GO:0006412">
    <property type="term" value="P:translation"/>
    <property type="evidence" value="ECO:0007669"/>
    <property type="project" value="UniProtKB-UniRule"/>
</dbReference>
<feature type="binding site" evidence="4">
    <location>
        <position position="190"/>
    </location>
    <ligand>
        <name>Fe cation</name>
        <dbReference type="ChEBI" id="CHEBI:24875"/>
    </ligand>
</feature>
<feature type="active site" evidence="4">
    <location>
        <position position="187"/>
    </location>
</feature>
<name>A0A8J6UC19_9FLAO</name>
<dbReference type="Gene3D" id="3.90.45.10">
    <property type="entry name" value="Peptide deformylase"/>
    <property type="match status" value="1"/>
</dbReference>
<evidence type="ECO:0000256" key="1">
    <source>
        <dbReference type="ARBA" id="ARBA00010759"/>
    </source>
</evidence>
<protein>
    <recommendedName>
        <fullName evidence="4">Peptide deformylase</fullName>
        <shortName evidence="4">PDF</shortName>
        <ecNumber evidence="4">3.5.1.88</ecNumber>
    </recommendedName>
    <alternativeName>
        <fullName evidence="4">Polypeptide deformylase</fullName>
    </alternativeName>
</protein>
<reference evidence="5 6" key="1">
    <citation type="journal article" date="2018" name="J. Microbiol.">
        <title>Aestuariibaculum marinum sp. nov., a marine bacterium isolated from seawater in South Korea.</title>
        <authorList>
            <person name="Choi J."/>
            <person name="Lee D."/>
            <person name="Jang J.H."/>
            <person name="Cha S."/>
            <person name="Seo T."/>
        </authorList>
    </citation>
    <scope>NUCLEOTIDE SEQUENCE [LARGE SCALE GENOMIC DNA]</scope>
    <source>
        <strain evidence="5 6">IP7</strain>
    </source>
</reference>
<keyword evidence="3 4" id="KW-0378">Hydrolase</keyword>
<dbReference type="Pfam" id="PF01327">
    <property type="entry name" value="Pep_deformylase"/>
    <property type="match status" value="1"/>
</dbReference>
<evidence type="ECO:0000256" key="3">
    <source>
        <dbReference type="ARBA" id="ARBA00022801"/>
    </source>
</evidence>
<keyword evidence="4" id="KW-0648">Protein biosynthesis</keyword>
<dbReference type="PROSITE" id="PS51257">
    <property type="entry name" value="PROKAR_LIPOPROTEIN"/>
    <property type="match status" value="1"/>
</dbReference>
<dbReference type="AlphaFoldDB" id="A0A8J6UC19"/>
<dbReference type="NCBIfam" id="TIGR00079">
    <property type="entry name" value="pept_deformyl"/>
    <property type="match status" value="1"/>
</dbReference>
<dbReference type="InterPro" id="IPR023635">
    <property type="entry name" value="Peptide_deformylase"/>
</dbReference>
<dbReference type="GO" id="GO:0046872">
    <property type="term" value="F:metal ion binding"/>
    <property type="evidence" value="ECO:0007669"/>
    <property type="project" value="UniProtKB-KW"/>
</dbReference>
<dbReference type="PANTHER" id="PTHR10458:SF22">
    <property type="entry name" value="PEPTIDE DEFORMYLASE"/>
    <property type="match status" value="1"/>
</dbReference>
<dbReference type="PRINTS" id="PR01576">
    <property type="entry name" value="PDEFORMYLASE"/>
</dbReference>
<dbReference type="PIRSF" id="PIRSF004749">
    <property type="entry name" value="Pep_def"/>
    <property type="match status" value="1"/>
</dbReference>